<dbReference type="OrthoDB" id="9779889at2"/>
<dbReference type="GO" id="GO:0005524">
    <property type="term" value="F:ATP binding"/>
    <property type="evidence" value="ECO:0007669"/>
    <property type="project" value="InterPro"/>
</dbReference>
<dbReference type="GO" id="GO:0051082">
    <property type="term" value="F:unfolded protein binding"/>
    <property type="evidence" value="ECO:0007669"/>
    <property type="project" value="UniProtKB-UniRule"/>
</dbReference>
<keyword evidence="3 9" id="KW-0479">Metal-binding</keyword>
<dbReference type="Gene3D" id="1.10.287.110">
    <property type="entry name" value="DnaJ domain"/>
    <property type="match status" value="1"/>
</dbReference>
<dbReference type="FunFam" id="2.60.260.20:FF:000005">
    <property type="entry name" value="Chaperone protein dnaJ 1, mitochondrial"/>
    <property type="match status" value="1"/>
</dbReference>
<dbReference type="PROSITE" id="PS00636">
    <property type="entry name" value="DNAJ_1"/>
    <property type="match status" value="1"/>
</dbReference>
<evidence type="ECO:0000256" key="2">
    <source>
        <dbReference type="ARBA" id="ARBA00022705"/>
    </source>
</evidence>
<dbReference type="AlphaFoldDB" id="A0A383U199"/>
<evidence type="ECO:0000256" key="4">
    <source>
        <dbReference type="ARBA" id="ARBA00022737"/>
    </source>
</evidence>
<comment type="caution">
    <text evidence="9">Lacks conserved residue(s) required for the propagation of feature annotation.</text>
</comment>
<evidence type="ECO:0000256" key="1">
    <source>
        <dbReference type="ARBA" id="ARBA00022490"/>
    </source>
</evidence>
<dbReference type="EMBL" id="UNSC01000004">
    <property type="protein sequence ID" value="SZD72931.1"/>
    <property type="molecule type" value="Genomic_DNA"/>
</dbReference>
<sequence>MSKRDYYEILGVERTATQAEIKKAYRKIALQNHPDRNPGNKAAEEKFKEAAEAYEVLSDDNKRQRYDQFGHAGMGGAGGFGGGGMNMEDIFANFGDIFGSAFGGGGFGFGGGRSQRQPRGSNLRIRVKLNLQEMVEGVTKKMKVTRMVLADGATFKTCPTCKGSGQQVRIINTPLGQMQTATTCGTCSGTGKIADKIPNGANKQGLIKKEETVEVKIPAGAREGIQMQVRGKGNEAAFGGPAGDLLVVIEEEQHAEIHRDGNNLHYDLFVGLPDVILGADVEVPTATGKAKIKIEPGTQSGKVLRLKGKGLPSLEGYGTGDLFIHVNAFIPKKLSSEEIKFFEKMRGNENFEPDQENKSKSFFDKVKEIFD</sequence>
<dbReference type="PRINTS" id="PR00625">
    <property type="entry name" value="JDOMAIN"/>
</dbReference>
<keyword evidence="2 9" id="KW-0235">DNA replication</keyword>
<feature type="binding site" evidence="9">
    <location>
        <position position="187"/>
    </location>
    <ligand>
        <name>Zn(2+)</name>
        <dbReference type="ChEBI" id="CHEBI:29105"/>
        <label>2</label>
    </ligand>
</feature>
<dbReference type="GO" id="GO:0005737">
    <property type="term" value="C:cytoplasm"/>
    <property type="evidence" value="ECO:0007669"/>
    <property type="project" value="UniProtKB-SubCell"/>
</dbReference>
<dbReference type="PROSITE" id="PS50076">
    <property type="entry name" value="DNAJ_2"/>
    <property type="match status" value="1"/>
</dbReference>
<dbReference type="Pfam" id="PF00226">
    <property type="entry name" value="DnaJ"/>
    <property type="match status" value="1"/>
</dbReference>
<dbReference type="CDD" id="cd10747">
    <property type="entry name" value="DnaJ_C"/>
    <property type="match status" value="1"/>
</dbReference>
<keyword evidence="7 9" id="KW-0346">Stress response</keyword>
<dbReference type="SUPFAM" id="SSF49493">
    <property type="entry name" value="HSP40/DnaJ peptide-binding domain"/>
    <property type="match status" value="2"/>
</dbReference>
<dbReference type="GO" id="GO:0009408">
    <property type="term" value="P:response to heat"/>
    <property type="evidence" value="ECO:0007669"/>
    <property type="project" value="InterPro"/>
</dbReference>
<keyword evidence="1 9" id="KW-0963">Cytoplasm</keyword>
<evidence type="ECO:0000256" key="3">
    <source>
        <dbReference type="ARBA" id="ARBA00022723"/>
    </source>
</evidence>
<dbReference type="RefSeq" id="WP_119059371.1">
    <property type="nucleotide sequence ID" value="NZ_UNSC01000004.1"/>
</dbReference>
<name>A0A383U199_9FLAO</name>
<evidence type="ECO:0000256" key="7">
    <source>
        <dbReference type="ARBA" id="ARBA00023016"/>
    </source>
</evidence>
<comment type="subcellular location">
    <subcellularLocation>
        <location evidence="9">Cytoplasm</location>
    </subcellularLocation>
</comment>
<evidence type="ECO:0000256" key="5">
    <source>
        <dbReference type="ARBA" id="ARBA00022771"/>
    </source>
</evidence>
<dbReference type="InterPro" id="IPR002939">
    <property type="entry name" value="DnaJ_C"/>
</dbReference>
<dbReference type="HAMAP" id="MF_01152">
    <property type="entry name" value="DnaJ"/>
    <property type="match status" value="1"/>
</dbReference>
<comment type="function">
    <text evidence="9">Participates actively in the response to hyperosmotic and heat shock by preventing the aggregation of stress-denatured proteins and by disaggregating proteins, also in an autonomous, DnaK-independent fashion. Unfolded proteins bind initially to DnaJ; upon interaction with the DnaJ-bound protein, DnaK hydrolyzes its bound ATP, resulting in the formation of a stable complex. GrpE releases ADP from DnaK; ATP binding to DnaK triggers the release of the substrate protein, thus completing the reaction cycle. Several rounds of ATP-dependent interactions between DnaJ, DnaK and GrpE are required for fully efficient folding. Also involved, together with DnaK and GrpE, in the DNA replication of plasmids through activation of initiation proteins.</text>
</comment>
<feature type="binding site" evidence="9">
    <location>
        <position position="158"/>
    </location>
    <ligand>
        <name>Zn(2+)</name>
        <dbReference type="ChEBI" id="CHEBI:29105"/>
        <label>2</label>
    </ligand>
</feature>
<dbReference type="Gene3D" id="2.60.260.20">
    <property type="entry name" value="Urease metallochaperone UreE, N-terminal domain"/>
    <property type="match status" value="2"/>
</dbReference>
<evidence type="ECO:0000313" key="11">
    <source>
        <dbReference type="EMBL" id="SZD72931.1"/>
    </source>
</evidence>
<evidence type="ECO:0000256" key="9">
    <source>
        <dbReference type="HAMAP-Rule" id="MF_01152"/>
    </source>
</evidence>
<evidence type="ECO:0000256" key="6">
    <source>
        <dbReference type="ARBA" id="ARBA00022833"/>
    </source>
</evidence>
<accession>A0A383U199</accession>
<dbReference type="InterPro" id="IPR008971">
    <property type="entry name" value="HSP40/DnaJ_pept-bd"/>
</dbReference>
<dbReference type="PANTHER" id="PTHR43096">
    <property type="entry name" value="DNAJ HOMOLOG 1, MITOCHONDRIAL-RELATED"/>
    <property type="match status" value="1"/>
</dbReference>
<keyword evidence="4 9" id="KW-0677">Repeat</keyword>
<feature type="binding site" evidence="9">
    <location>
        <position position="184"/>
    </location>
    <ligand>
        <name>Zn(2+)</name>
        <dbReference type="ChEBI" id="CHEBI:29105"/>
        <label>2</label>
    </ligand>
</feature>
<evidence type="ECO:0000256" key="8">
    <source>
        <dbReference type="ARBA" id="ARBA00023186"/>
    </source>
</evidence>
<dbReference type="GO" id="GO:0006260">
    <property type="term" value="P:DNA replication"/>
    <property type="evidence" value="ECO:0007669"/>
    <property type="project" value="UniProtKB-KW"/>
</dbReference>
<keyword evidence="12" id="KW-1185">Reference proteome</keyword>
<feature type="binding site" evidence="9">
    <location>
        <position position="161"/>
    </location>
    <ligand>
        <name>Zn(2+)</name>
        <dbReference type="ChEBI" id="CHEBI:29105"/>
        <label>2</label>
    </ligand>
</feature>
<dbReference type="SUPFAM" id="SSF57938">
    <property type="entry name" value="DnaJ/Hsp40 cysteine-rich domain"/>
    <property type="match status" value="1"/>
</dbReference>
<dbReference type="Pfam" id="PF00684">
    <property type="entry name" value="DnaJ_CXXCXGXG"/>
    <property type="match status" value="1"/>
</dbReference>
<keyword evidence="6 9" id="KW-0862">Zinc</keyword>
<comment type="subunit">
    <text evidence="9">Homodimer.</text>
</comment>
<dbReference type="FunFam" id="1.10.287.110:FF:000034">
    <property type="entry name" value="Chaperone protein DnaJ"/>
    <property type="match status" value="1"/>
</dbReference>
<dbReference type="CDD" id="cd06257">
    <property type="entry name" value="DnaJ"/>
    <property type="match status" value="1"/>
</dbReference>
<dbReference type="InterPro" id="IPR001305">
    <property type="entry name" value="HSP_DnaJ_Cys-rich_dom"/>
</dbReference>
<comment type="similarity">
    <text evidence="9">Belongs to the DnaJ family.</text>
</comment>
<dbReference type="PANTHER" id="PTHR43096:SF48">
    <property type="entry name" value="CHAPERONE PROTEIN DNAJ"/>
    <property type="match status" value="1"/>
</dbReference>
<evidence type="ECO:0000313" key="12">
    <source>
        <dbReference type="Proteomes" id="UP000262142"/>
    </source>
</evidence>
<reference evidence="11 12" key="1">
    <citation type="submission" date="2018-09" db="EMBL/GenBank/DDBJ databases">
        <authorList>
            <consortium name="Pathogen Informatics"/>
        </authorList>
    </citation>
    <scope>NUCLEOTIDE SEQUENCE [LARGE SCALE GENOMIC DNA]</scope>
    <source>
        <strain evidence="11 12">OH-22767</strain>
    </source>
</reference>
<dbReference type="Proteomes" id="UP000262142">
    <property type="component" value="Unassembled WGS sequence"/>
</dbReference>
<comment type="cofactor">
    <cofactor evidence="9">
        <name>Zn(2+)</name>
        <dbReference type="ChEBI" id="CHEBI:29105"/>
    </cofactor>
    <text evidence="9">Binds 2 Zn(2+) ions per monomer.</text>
</comment>
<dbReference type="InterPro" id="IPR012724">
    <property type="entry name" value="DnaJ"/>
</dbReference>
<dbReference type="GO" id="GO:0008270">
    <property type="term" value="F:zinc ion binding"/>
    <property type="evidence" value="ECO:0007669"/>
    <property type="project" value="UniProtKB-UniRule"/>
</dbReference>
<dbReference type="SUPFAM" id="SSF46565">
    <property type="entry name" value="Chaperone J-domain"/>
    <property type="match status" value="1"/>
</dbReference>
<comment type="domain">
    <text evidence="9">The J domain is necessary and sufficient to stimulate DnaK ATPase activity. Zinc center 1 plays an important role in the autonomous, DnaK-independent chaperone activity of DnaJ. Zinc center 2 is essential for interaction with DnaK and for DnaJ activity.</text>
</comment>
<dbReference type="CDD" id="cd10719">
    <property type="entry name" value="DnaJ_zf"/>
    <property type="match status" value="1"/>
</dbReference>
<feature type="domain" description="J" evidence="10">
    <location>
        <begin position="5"/>
        <end position="70"/>
    </location>
</feature>
<dbReference type="GO" id="GO:0031072">
    <property type="term" value="F:heat shock protein binding"/>
    <property type="evidence" value="ECO:0007669"/>
    <property type="project" value="InterPro"/>
</dbReference>
<protein>
    <recommendedName>
        <fullName evidence="9">Chaperone protein DnaJ</fullName>
    </recommendedName>
</protein>
<proteinExistence type="inferred from homology"/>
<dbReference type="NCBIfam" id="NF008035">
    <property type="entry name" value="PRK10767.1"/>
    <property type="match status" value="1"/>
</dbReference>
<gene>
    <name evidence="11" type="primary">dnaJ_1</name>
    <name evidence="9" type="synonym">dnaJ</name>
    <name evidence="11" type="ORF">SAMEA104719789_01046</name>
</gene>
<dbReference type="InterPro" id="IPR036410">
    <property type="entry name" value="HSP_DnaJ_Cys-rich_dom_sf"/>
</dbReference>
<dbReference type="InterPro" id="IPR036869">
    <property type="entry name" value="J_dom_sf"/>
</dbReference>
<keyword evidence="5" id="KW-0863">Zinc-finger</keyword>
<dbReference type="SMART" id="SM00271">
    <property type="entry name" value="DnaJ"/>
    <property type="match status" value="1"/>
</dbReference>
<organism evidence="11 12">
    <name type="scientific">Candidatus Ornithobacterium hominis</name>
    <dbReference type="NCBI Taxonomy" id="2497989"/>
    <lineage>
        <taxon>Bacteria</taxon>
        <taxon>Pseudomonadati</taxon>
        <taxon>Bacteroidota</taxon>
        <taxon>Flavobacteriia</taxon>
        <taxon>Flavobacteriales</taxon>
        <taxon>Weeksellaceae</taxon>
        <taxon>Ornithobacterium</taxon>
    </lineage>
</organism>
<dbReference type="InterPro" id="IPR018253">
    <property type="entry name" value="DnaJ_domain_CS"/>
</dbReference>
<dbReference type="InterPro" id="IPR001623">
    <property type="entry name" value="DnaJ_domain"/>
</dbReference>
<dbReference type="GO" id="GO:0042026">
    <property type="term" value="P:protein refolding"/>
    <property type="evidence" value="ECO:0007669"/>
    <property type="project" value="TreeGrafter"/>
</dbReference>
<keyword evidence="8 9" id="KW-0143">Chaperone</keyword>
<evidence type="ECO:0000259" key="10">
    <source>
        <dbReference type="PROSITE" id="PS50076"/>
    </source>
</evidence>
<dbReference type="Pfam" id="PF01556">
    <property type="entry name" value="DnaJ_C"/>
    <property type="match status" value="1"/>
</dbReference>
<dbReference type="Gene3D" id="2.10.230.10">
    <property type="entry name" value="Heat shock protein DnaJ, cysteine-rich domain"/>
    <property type="match status" value="1"/>
</dbReference>